<feature type="compositionally biased region" description="Basic and acidic residues" evidence="7">
    <location>
        <begin position="149"/>
        <end position="165"/>
    </location>
</feature>
<evidence type="ECO:0000259" key="9">
    <source>
        <dbReference type="Pfam" id="PF16312"/>
    </source>
</evidence>
<name>A0A2K2DU31_BRADI</name>
<evidence type="ECO:0000256" key="6">
    <source>
        <dbReference type="ARBA" id="ARBA00023242"/>
    </source>
</evidence>
<dbReference type="FunCoup" id="A0A2K2DU31">
    <property type="interactions" value="2501"/>
</dbReference>
<dbReference type="OrthoDB" id="1905265at2759"/>
<dbReference type="GO" id="GO:0008270">
    <property type="term" value="F:zinc ion binding"/>
    <property type="evidence" value="ECO:0007669"/>
    <property type="project" value="UniProtKB-KW"/>
</dbReference>
<reference evidence="10 11" key="1">
    <citation type="journal article" date="2010" name="Nature">
        <title>Genome sequencing and analysis of the model grass Brachypodium distachyon.</title>
        <authorList>
            <consortium name="International Brachypodium Initiative"/>
        </authorList>
    </citation>
    <scope>NUCLEOTIDE SEQUENCE [LARGE SCALE GENOMIC DNA]</scope>
    <source>
        <strain evidence="10 11">Bd21</strain>
    </source>
</reference>
<evidence type="ECO:0000313" key="11">
    <source>
        <dbReference type="EnsemblPlants" id="PNT77772"/>
    </source>
</evidence>
<dbReference type="STRING" id="15368.A0A2K2DU31"/>
<evidence type="ECO:0008006" key="13">
    <source>
        <dbReference type="Google" id="ProtNLM"/>
    </source>
</evidence>
<evidence type="ECO:0000256" key="7">
    <source>
        <dbReference type="SAM" id="MobiDB-lite"/>
    </source>
</evidence>
<keyword evidence="4" id="KW-0862">Zinc</keyword>
<dbReference type="InterPro" id="IPR032881">
    <property type="entry name" value="Oberon-like_PHD"/>
</dbReference>
<dbReference type="GO" id="GO:0010492">
    <property type="term" value="P:maintenance of shoot apical meristem identity"/>
    <property type="evidence" value="ECO:0000318"/>
    <property type="project" value="GO_Central"/>
</dbReference>
<dbReference type="EMBL" id="CM000880">
    <property type="protein sequence ID" value="PNT77772.1"/>
    <property type="molecule type" value="Genomic_DNA"/>
</dbReference>
<sequence>MLKKEEKKIPIEIDERELKKKLRPLFPSHLRRPPHFRVRRAEVNSNNREQALARARCSPRNRPKSGPNPAAMYGDSDGSKDPGAAPPASDQPFPNRELTLSSYLCDKPTLATAAAAEAAGAGAGAGPSSPPNPAPPSTDAADAANAKLCVERDFLHLSAPKRGDPPGDDSSVVGGKKPRLDSLQLSLSLPSDGPAQPSSQPQSQLPSLLPSAPAADGDLRGASTGAPAPPPRRTYSATTGRTRSINSDDMSYSYSMFSHNPSCSLTHNSTDIYAAGEGTNGSVHSRFNFRPMGDGSVAFATPPMKEGTSSFFPTELPAAKMAAAAASAGGSFDGGRSRTQPSRSDRILQDIVSDSVASMAHVLQDLPSESLEVLREAVRSMVDAPEKRDELASLQRRLERRSDLTAEALGRANRTQLEILVAIKTGMAAFVTGKGRVPSSELVEMFLMTRCRNLNCKSMLPVDDCECKICSTKKGFCSACMCPVCHKFDCAANTCSWVGCDVCGHWCHAACGLERNLIRPGPTPKGPMGTTEMQFQCLGCTHASEMFGFVKEVFNCCAENWNAETLMKELDFVRKIFAASDDFEGKGLHAKAEEVLSMLAKKSISLLDATNNMLQFFKYGVTDCSVTGSKSKGILAVQASQSTIPLLTPTMAPQKSFNFKATTSILDTQIDALKSIPKPLSIESHFGTSSKPLAIDSHFGASPKPLTIDSHFGASPKPLSIEAHFSTTSKDDDASTLETIVKCKEAEAKLFQKLADDARKEVDNYRQIVRSNTQKLEEEYIARLAKLCFQETEEKRRKKMEELKALENSHYDYHKMKLRMQTEIQGLLERMEATKKMWV</sequence>
<dbReference type="Pfam" id="PF07227">
    <property type="entry name" value="PHD_Oberon"/>
    <property type="match status" value="1"/>
</dbReference>
<dbReference type="GO" id="GO:0098659">
    <property type="term" value="P:inorganic cation import across plasma membrane"/>
    <property type="evidence" value="ECO:0007669"/>
    <property type="project" value="EnsemblPlants"/>
</dbReference>
<evidence type="ECO:0000256" key="2">
    <source>
        <dbReference type="ARBA" id="ARBA00022723"/>
    </source>
</evidence>
<dbReference type="PANTHER" id="PTHR21736">
    <property type="entry name" value="VERNALIZATION-INSENSITIVE PROTEIN 3"/>
    <property type="match status" value="1"/>
</dbReference>
<feature type="compositionally biased region" description="Low complexity" evidence="7">
    <location>
        <begin position="181"/>
        <end position="215"/>
    </location>
</feature>
<keyword evidence="2" id="KW-0479">Metal-binding</keyword>
<dbReference type="InterPro" id="IPR047578">
    <property type="entry name" value="OBE1-like_PHD"/>
</dbReference>
<feature type="compositionally biased region" description="Polar residues" evidence="7">
    <location>
        <begin position="235"/>
        <end position="245"/>
    </location>
</feature>
<dbReference type="GO" id="GO:0005634">
    <property type="term" value="C:nucleus"/>
    <property type="evidence" value="ECO:0000318"/>
    <property type="project" value="GO_Central"/>
</dbReference>
<dbReference type="InterPro" id="IPR004082">
    <property type="entry name" value="OBERON"/>
</dbReference>
<evidence type="ECO:0000259" key="8">
    <source>
        <dbReference type="Pfam" id="PF07227"/>
    </source>
</evidence>
<dbReference type="ExpressionAtlas" id="A0A2K2DU31">
    <property type="expression patterns" value="baseline"/>
</dbReference>
<dbReference type="EnsemblPlants" id="PNT77772">
    <property type="protein sequence ID" value="PNT77772"/>
    <property type="gene ID" value="BRADI_1g68580v3"/>
</dbReference>
<comment type="subcellular location">
    <subcellularLocation>
        <location evidence="1">Nucleus</location>
    </subcellularLocation>
</comment>
<dbReference type="PANTHER" id="PTHR21736:SF38">
    <property type="entry name" value="PROTEIN OBERON 3"/>
    <property type="match status" value="1"/>
</dbReference>
<dbReference type="GO" id="GO:0010071">
    <property type="term" value="P:root meristem specification"/>
    <property type="evidence" value="ECO:0000318"/>
    <property type="project" value="GO_Central"/>
</dbReference>
<reference evidence="11" key="3">
    <citation type="submission" date="2018-08" db="UniProtKB">
        <authorList>
            <consortium name="EnsemblPlants"/>
        </authorList>
    </citation>
    <scope>IDENTIFICATION</scope>
    <source>
        <strain evidence="11">cv. Bd21</strain>
    </source>
</reference>
<proteinExistence type="predicted"/>
<keyword evidence="3" id="KW-0863">Zinc-finger</keyword>
<evidence type="ECO:0000313" key="10">
    <source>
        <dbReference type="EMBL" id="PNT77772.1"/>
    </source>
</evidence>
<evidence type="ECO:0000256" key="4">
    <source>
        <dbReference type="ARBA" id="ARBA00022833"/>
    </source>
</evidence>
<dbReference type="PRINTS" id="PR01544">
    <property type="entry name" value="ARATH130DUF"/>
</dbReference>
<evidence type="ECO:0000256" key="3">
    <source>
        <dbReference type="ARBA" id="ARBA00022771"/>
    </source>
</evidence>
<feature type="region of interest" description="Disordered" evidence="7">
    <location>
        <begin position="23"/>
        <end position="100"/>
    </location>
</feature>
<keyword evidence="6" id="KW-0539">Nucleus</keyword>
<keyword evidence="12" id="KW-1185">Reference proteome</keyword>
<gene>
    <name evidence="11" type="primary">LOC100827614</name>
    <name evidence="10" type="ORF">BRADI_1g68580v3</name>
</gene>
<accession>A0A2K2DU31</accession>
<dbReference type="AlphaFoldDB" id="A0A2K2DU31"/>
<evidence type="ECO:0000313" key="12">
    <source>
        <dbReference type="Proteomes" id="UP000008810"/>
    </source>
</evidence>
<dbReference type="CDD" id="cd15612">
    <property type="entry name" value="PHD_OBE1_like"/>
    <property type="match status" value="1"/>
</dbReference>
<keyword evidence="5" id="KW-0175">Coiled coil</keyword>
<evidence type="ECO:0000256" key="1">
    <source>
        <dbReference type="ARBA" id="ARBA00004123"/>
    </source>
</evidence>
<feature type="region of interest" description="Disordered" evidence="7">
    <location>
        <begin position="114"/>
        <end position="246"/>
    </location>
</feature>
<dbReference type="GO" id="GO:0010078">
    <property type="term" value="P:maintenance of root meristem identity"/>
    <property type="evidence" value="ECO:0000318"/>
    <property type="project" value="GO_Central"/>
</dbReference>
<evidence type="ECO:0000256" key="5">
    <source>
        <dbReference type="ARBA" id="ARBA00023054"/>
    </source>
</evidence>
<organism evidence="10">
    <name type="scientific">Brachypodium distachyon</name>
    <name type="common">Purple false brome</name>
    <name type="synonym">Trachynia distachya</name>
    <dbReference type="NCBI Taxonomy" id="15368"/>
    <lineage>
        <taxon>Eukaryota</taxon>
        <taxon>Viridiplantae</taxon>
        <taxon>Streptophyta</taxon>
        <taxon>Embryophyta</taxon>
        <taxon>Tracheophyta</taxon>
        <taxon>Spermatophyta</taxon>
        <taxon>Magnoliopsida</taxon>
        <taxon>Liliopsida</taxon>
        <taxon>Poales</taxon>
        <taxon>Poaceae</taxon>
        <taxon>BOP clade</taxon>
        <taxon>Pooideae</taxon>
        <taxon>Stipodae</taxon>
        <taxon>Brachypodieae</taxon>
        <taxon>Brachypodium</taxon>
    </lineage>
</organism>
<reference evidence="10" key="2">
    <citation type="submission" date="2017-06" db="EMBL/GenBank/DDBJ databases">
        <title>WGS assembly of Brachypodium distachyon.</title>
        <authorList>
            <consortium name="The International Brachypodium Initiative"/>
            <person name="Lucas S."/>
            <person name="Harmon-Smith M."/>
            <person name="Lail K."/>
            <person name="Tice H."/>
            <person name="Grimwood J."/>
            <person name="Bruce D."/>
            <person name="Barry K."/>
            <person name="Shu S."/>
            <person name="Lindquist E."/>
            <person name="Wang M."/>
            <person name="Pitluck S."/>
            <person name="Vogel J.P."/>
            <person name="Garvin D.F."/>
            <person name="Mockler T.C."/>
            <person name="Schmutz J."/>
            <person name="Rokhsar D."/>
            <person name="Bevan M.W."/>
        </authorList>
    </citation>
    <scope>NUCLEOTIDE SEQUENCE</scope>
    <source>
        <strain evidence="10">Bd21</strain>
    </source>
</reference>
<feature type="compositionally biased region" description="Basic residues" evidence="7">
    <location>
        <begin position="23"/>
        <end position="38"/>
    </location>
</feature>
<dbReference type="GO" id="GO:0010468">
    <property type="term" value="P:regulation of gene expression"/>
    <property type="evidence" value="ECO:0000318"/>
    <property type="project" value="GO_Central"/>
</dbReference>
<feature type="domain" description="Oberon-like PHD finger" evidence="8">
    <location>
        <begin position="451"/>
        <end position="575"/>
    </location>
</feature>
<feature type="domain" description="Oberon coiled-coil region" evidence="9">
    <location>
        <begin position="719"/>
        <end position="828"/>
    </location>
</feature>
<dbReference type="Proteomes" id="UP000008810">
    <property type="component" value="Chromosome 1"/>
</dbReference>
<feature type="compositionally biased region" description="Low complexity" evidence="7">
    <location>
        <begin position="137"/>
        <end position="146"/>
    </location>
</feature>
<dbReference type="InterPro" id="IPR032535">
    <property type="entry name" value="Oberon_CC"/>
</dbReference>
<protein>
    <recommendedName>
        <fullName evidence="13">Protein OBERON 3</fullName>
    </recommendedName>
</protein>
<dbReference type="Pfam" id="PF16312">
    <property type="entry name" value="Oberon_cc"/>
    <property type="match status" value="1"/>
</dbReference>
<dbReference type="Gramene" id="PNT77772">
    <property type="protein sequence ID" value="PNT77772"/>
    <property type="gene ID" value="BRADI_1g68580v3"/>
</dbReference>